<organism evidence="1 2">
    <name type="scientific">Olea europaea subsp. europaea</name>
    <dbReference type="NCBI Taxonomy" id="158383"/>
    <lineage>
        <taxon>Eukaryota</taxon>
        <taxon>Viridiplantae</taxon>
        <taxon>Streptophyta</taxon>
        <taxon>Embryophyta</taxon>
        <taxon>Tracheophyta</taxon>
        <taxon>Spermatophyta</taxon>
        <taxon>Magnoliopsida</taxon>
        <taxon>eudicotyledons</taxon>
        <taxon>Gunneridae</taxon>
        <taxon>Pentapetalae</taxon>
        <taxon>asterids</taxon>
        <taxon>lamiids</taxon>
        <taxon>Lamiales</taxon>
        <taxon>Oleaceae</taxon>
        <taxon>Oleeae</taxon>
        <taxon>Olea</taxon>
    </lineage>
</organism>
<reference evidence="1 2" key="1">
    <citation type="submission" date="2019-12" db="EMBL/GenBank/DDBJ databases">
        <authorList>
            <person name="Alioto T."/>
            <person name="Alioto T."/>
            <person name="Gomez Garrido J."/>
        </authorList>
    </citation>
    <scope>NUCLEOTIDE SEQUENCE [LARGE SCALE GENOMIC DNA]</scope>
</reference>
<comment type="caution">
    <text evidence="1">The sequence shown here is derived from an EMBL/GenBank/DDBJ whole genome shotgun (WGS) entry which is preliminary data.</text>
</comment>
<keyword evidence="2" id="KW-1185">Reference proteome</keyword>
<dbReference type="Gramene" id="OE9A056226T1">
    <property type="protein sequence ID" value="OE9A056226C1"/>
    <property type="gene ID" value="OE9A056226"/>
</dbReference>
<dbReference type="AlphaFoldDB" id="A0A8S0TG44"/>
<protein>
    <submittedName>
        <fullName evidence="1">Uncharacterized protein</fullName>
    </submittedName>
</protein>
<evidence type="ECO:0000313" key="1">
    <source>
        <dbReference type="EMBL" id="CAA3004301.1"/>
    </source>
</evidence>
<evidence type="ECO:0000313" key="2">
    <source>
        <dbReference type="Proteomes" id="UP000594638"/>
    </source>
</evidence>
<accession>A0A8S0TG44</accession>
<dbReference type="Proteomes" id="UP000594638">
    <property type="component" value="Unassembled WGS sequence"/>
</dbReference>
<name>A0A8S0TG44_OLEEU</name>
<proteinExistence type="predicted"/>
<dbReference type="EMBL" id="CACTIH010006162">
    <property type="protein sequence ID" value="CAA3004301.1"/>
    <property type="molecule type" value="Genomic_DNA"/>
</dbReference>
<gene>
    <name evidence="1" type="ORF">OLEA9_A056226</name>
</gene>
<sequence>MRWASHFHFYSAALVSAYPGADRRHAEQNAIRYKNAAPGASRPAYITIPPVPTSKSLTRESHTVETFQSPARLFWCALHAKANISSPIGLDCRLRNWVLLYSQLPFSAGSIREDTTPTPTPLLFILAYAIDSGKIQGLFEAPQLPRRPPSACR</sequence>